<evidence type="ECO:0000313" key="2">
    <source>
        <dbReference type="EMBL" id="GGB39065.1"/>
    </source>
</evidence>
<organism evidence="2 3">
    <name type="scientific">Flexivirga endophytica</name>
    <dbReference type="NCBI Taxonomy" id="1849103"/>
    <lineage>
        <taxon>Bacteria</taxon>
        <taxon>Bacillati</taxon>
        <taxon>Actinomycetota</taxon>
        <taxon>Actinomycetes</taxon>
        <taxon>Micrococcales</taxon>
        <taxon>Dermacoccaceae</taxon>
        <taxon>Flexivirga</taxon>
    </lineage>
</organism>
<comment type="caution">
    <text evidence="2">The sequence shown here is derived from an EMBL/GenBank/DDBJ whole genome shotgun (WGS) entry which is preliminary data.</text>
</comment>
<evidence type="ECO:0000256" key="1">
    <source>
        <dbReference type="SAM" id="MobiDB-lite"/>
    </source>
</evidence>
<accession>A0A916TCQ0</accession>
<dbReference type="Proteomes" id="UP000636793">
    <property type="component" value="Unassembled WGS sequence"/>
</dbReference>
<dbReference type="AlphaFoldDB" id="A0A916TCQ0"/>
<feature type="compositionally biased region" description="Polar residues" evidence="1">
    <location>
        <begin position="1"/>
        <end position="13"/>
    </location>
</feature>
<gene>
    <name evidence="2" type="ORF">GCM10011492_32310</name>
</gene>
<sequence>MTATRLSSKSGVTSELPEPVPMMARSKCVTTQAYAEPFSSPSRDQGETNGVPSSSSGRAYAAEWSASGMERSETRPGGGLGARNLTNMRPYCDTTVQIMDAP</sequence>
<protein>
    <submittedName>
        <fullName evidence="2">Uncharacterized protein</fullName>
    </submittedName>
</protein>
<keyword evidence="3" id="KW-1185">Reference proteome</keyword>
<reference evidence="2" key="2">
    <citation type="submission" date="2020-09" db="EMBL/GenBank/DDBJ databases">
        <authorList>
            <person name="Sun Q."/>
            <person name="Zhou Y."/>
        </authorList>
    </citation>
    <scope>NUCLEOTIDE SEQUENCE</scope>
    <source>
        <strain evidence="2">CGMCC 1.15085</strain>
    </source>
</reference>
<reference evidence="2" key="1">
    <citation type="journal article" date="2014" name="Int. J. Syst. Evol. Microbiol.">
        <title>Complete genome sequence of Corynebacterium casei LMG S-19264T (=DSM 44701T), isolated from a smear-ripened cheese.</title>
        <authorList>
            <consortium name="US DOE Joint Genome Institute (JGI-PGF)"/>
            <person name="Walter F."/>
            <person name="Albersmeier A."/>
            <person name="Kalinowski J."/>
            <person name="Ruckert C."/>
        </authorList>
    </citation>
    <scope>NUCLEOTIDE SEQUENCE</scope>
    <source>
        <strain evidence="2">CGMCC 1.15085</strain>
    </source>
</reference>
<evidence type="ECO:0000313" key="3">
    <source>
        <dbReference type="Proteomes" id="UP000636793"/>
    </source>
</evidence>
<feature type="compositionally biased region" description="Polar residues" evidence="1">
    <location>
        <begin position="28"/>
        <end position="57"/>
    </location>
</feature>
<name>A0A916TCQ0_9MICO</name>
<feature type="region of interest" description="Disordered" evidence="1">
    <location>
        <begin position="1"/>
        <end position="89"/>
    </location>
</feature>
<proteinExistence type="predicted"/>
<dbReference type="EMBL" id="BMHI01000005">
    <property type="protein sequence ID" value="GGB39065.1"/>
    <property type="molecule type" value="Genomic_DNA"/>
</dbReference>